<evidence type="ECO:0000256" key="8">
    <source>
        <dbReference type="ARBA" id="ARBA00023136"/>
    </source>
</evidence>
<dbReference type="CDD" id="cd18542">
    <property type="entry name" value="ABC_6TM_YknU_like"/>
    <property type="match status" value="1"/>
</dbReference>
<evidence type="ECO:0000256" key="1">
    <source>
        <dbReference type="ARBA" id="ARBA00004651"/>
    </source>
</evidence>
<dbReference type="InterPro" id="IPR003593">
    <property type="entry name" value="AAA+_ATPase"/>
</dbReference>
<dbReference type="GO" id="GO:0005524">
    <property type="term" value="F:ATP binding"/>
    <property type="evidence" value="ECO:0007669"/>
    <property type="project" value="UniProtKB-KW"/>
</dbReference>
<dbReference type="EMBL" id="FORI01000009">
    <property type="protein sequence ID" value="SFI96449.1"/>
    <property type="molecule type" value="Genomic_DNA"/>
</dbReference>
<dbReference type="SUPFAM" id="SSF90123">
    <property type="entry name" value="ABC transporter transmembrane region"/>
    <property type="match status" value="1"/>
</dbReference>
<evidence type="ECO:0000256" key="9">
    <source>
        <dbReference type="SAM" id="Phobius"/>
    </source>
</evidence>
<dbReference type="InterPro" id="IPR003439">
    <property type="entry name" value="ABC_transporter-like_ATP-bd"/>
</dbReference>
<dbReference type="Gene3D" id="1.20.1560.10">
    <property type="entry name" value="ABC transporter type 1, transmembrane domain"/>
    <property type="match status" value="1"/>
</dbReference>
<dbReference type="SMART" id="SM00382">
    <property type="entry name" value="AAA"/>
    <property type="match status" value="1"/>
</dbReference>
<evidence type="ECO:0000313" key="13">
    <source>
        <dbReference type="Proteomes" id="UP000182737"/>
    </source>
</evidence>
<feature type="domain" description="ABC transmembrane type-1" evidence="11">
    <location>
        <begin position="18"/>
        <end position="307"/>
    </location>
</feature>
<comment type="subcellular location">
    <subcellularLocation>
        <location evidence="1">Cell membrane</location>
        <topology evidence="1">Multi-pass membrane protein</topology>
    </subcellularLocation>
</comment>
<dbReference type="InterPro" id="IPR036640">
    <property type="entry name" value="ABC1_TM_sf"/>
</dbReference>
<dbReference type="PANTHER" id="PTHR43394">
    <property type="entry name" value="ATP-DEPENDENT PERMEASE MDL1, MITOCHONDRIAL"/>
    <property type="match status" value="1"/>
</dbReference>
<keyword evidence="5" id="KW-0547">Nucleotide-binding</keyword>
<sequence>MNRLNLLHYFKRYSFLYLIALIAMCASTLLDQAAPLIVQHIVDDVLIAKKMEVLNFLLLGILGIGVGRCIFQYTKEFLCDYAGSKIACEVRINLFRKIQSLSANFFDGINSGELMSRVKDDVDRIWDIAAFMGILMAEVFIRTVTTLFFMIRINWQLALIPIIGMIGSGVIAILMEKQLDDLYGAVMQEGSEMNNTAAENLAGVRTVKAFAREGFEIAKFHKHNQKFYELNIDLSRVFVKYNPMIQTITRVLTVVSLFLGGLIVMKGNPLQGGQKMTVGELMAFLQYVGGMIWPMEMLGWLTNGFSSAKASVKRLNKIYSEMPDITENSELAKNTEGADADLANAMFSQFDISGDISFEHVTYAPSVVENTGDTVVEPVETTAAGSPRKILDDVSFEIKSGQTLGIMGATGSGKTTLINLLKRMYDVTDGSIKLDGIDIRELPLPTLRRAISCVMQDIFLFSDTIDGNIRLGARETITVPEVRSALEKSHSAEFVDRMEEKENTVIGERGVGLSGGQKQRITIARALARKTPVLVLDDSTSALDTETEQEIQQVLAELSGMTKIIIAHRISAVRKADKIIVLDKGKVVESGTHEELLKLGGLYKETYDSQY</sequence>
<feature type="transmembrane region" description="Helical" evidence="9">
    <location>
        <begin position="12"/>
        <end position="33"/>
    </location>
</feature>
<dbReference type="InterPro" id="IPR027417">
    <property type="entry name" value="P-loop_NTPase"/>
</dbReference>
<evidence type="ECO:0000256" key="2">
    <source>
        <dbReference type="ARBA" id="ARBA00022448"/>
    </source>
</evidence>
<dbReference type="PROSITE" id="PS00211">
    <property type="entry name" value="ABC_TRANSPORTER_1"/>
    <property type="match status" value="1"/>
</dbReference>
<dbReference type="PROSITE" id="PS50893">
    <property type="entry name" value="ABC_TRANSPORTER_2"/>
    <property type="match status" value="1"/>
</dbReference>
<feature type="transmembrane region" description="Helical" evidence="9">
    <location>
        <begin position="53"/>
        <end position="71"/>
    </location>
</feature>
<dbReference type="PROSITE" id="PS50929">
    <property type="entry name" value="ABC_TM1F"/>
    <property type="match status" value="1"/>
</dbReference>
<dbReference type="GO" id="GO:0016887">
    <property type="term" value="F:ATP hydrolysis activity"/>
    <property type="evidence" value="ECO:0007669"/>
    <property type="project" value="InterPro"/>
</dbReference>
<dbReference type="InterPro" id="IPR017871">
    <property type="entry name" value="ABC_transporter-like_CS"/>
</dbReference>
<dbReference type="OrthoDB" id="341671at2"/>
<feature type="transmembrane region" description="Helical" evidence="9">
    <location>
        <begin position="244"/>
        <end position="264"/>
    </location>
</feature>
<dbReference type="Proteomes" id="UP000182737">
    <property type="component" value="Unassembled WGS sequence"/>
</dbReference>
<keyword evidence="3" id="KW-1003">Cell membrane</keyword>
<feature type="transmembrane region" description="Helical" evidence="9">
    <location>
        <begin position="284"/>
        <end position="305"/>
    </location>
</feature>
<dbReference type="InterPro" id="IPR039421">
    <property type="entry name" value="Type_1_exporter"/>
</dbReference>
<evidence type="ECO:0000259" key="10">
    <source>
        <dbReference type="PROSITE" id="PS50893"/>
    </source>
</evidence>
<dbReference type="FunFam" id="3.40.50.300:FF:000221">
    <property type="entry name" value="Multidrug ABC transporter ATP-binding protein"/>
    <property type="match status" value="1"/>
</dbReference>
<dbReference type="GO" id="GO:0005886">
    <property type="term" value="C:plasma membrane"/>
    <property type="evidence" value="ECO:0007669"/>
    <property type="project" value="UniProtKB-SubCell"/>
</dbReference>
<keyword evidence="2" id="KW-0813">Transport</keyword>
<dbReference type="Pfam" id="PF00005">
    <property type="entry name" value="ABC_tran"/>
    <property type="match status" value="1"/>
</dbReference>
<organism evidence="12 13">
    <name type="scientific">Treponema bryantii</name>
    <dbReference type="NCBI Taxonomy" id="163"/>
    <lineage>
        <taxon>Bacteria</taxon>
        <taxon>Pseudomonadati</taxon>
        <taxon>Spirochaetota</taxon>
        <taxon>Spirochaetia</taxon>
        <taxon>Spirochaetales</taxon>
        <taxon>Treponemataceae</taxon>
        <taxon>Treponema</taxon>
    </lineage>
</organism>
<keyword evidence="7 9" id="KW-1133">Transmembrane helix</keyword>
<name>A0A1I3MHH1_9SPIR</name>
<keyword evidence="6 12" id="KW-0067">ATP-binding</keyword>
<dbReference type="RefSeq" id="WP_074932929.1">
    <property type="nucleotide sequence ID" value="NZ_FORI01000009.1"/>
</dbReference>
<feature type="transmembrane region" description="Helical" evidence="9">
    <location>
        <begin position="157"/>
        <end position="175"/>
    </location>
</feature>
<dbReference type="GO" id="GO:0015421">
    <property type="term" value="F:ABC-type oligopeptide transporter activity"/>
    <property type="evidence" value="ECO:0007669"/>
    <property type="project" value="TreeGrafter"/>
</dbReference>
<evidence type="ECO:0000259" key="11">
    <source>
        <dbReference type="PROSITE" id="PS50929"/>
    </source>
</evidence>
<evidence type="ECO:0000256" key="5">
    <source>
        <dbReference type="ARBA" id="ARBA00022741"/>
    </source>
</evidence>
<evidence type="ECO:0000256" key="4">
    <source>
        <dbReference type="ARBA" id="ARBA00022692"/>
    </source>
</evidence>
<evidence type="ECO:0000256" key="3">
    <source>
        <dbReference type="ARBA" id="ARBA00022475"/>
    </source>
</evidence>
<dbReference type="PANTHER" id="PTHR43394:SF1">
    <property type="entry name" value="ATP-BINDING CASSETTE SUB-FAMILY B MEMBER 10, MITOCHONDRIAL"/>
    <property type="match status" value="1"/>
</dbReference>
<protein>
    <submittedName>
        <fullName evidence="12">ATP-binding cassette, subfamily B</fullName>
    </submittedName>
</protein>
<evidence type="ECO:0000256" key="7">
    <source>
        <dbReference type="ARBA" id="ARBA00022989"/>
    </source>
</evidence>
<evidence type="ECO:0000256" key="6">
    <source>
        <dbReference type="ARBA" id="ARBA00022840"/>
    </source>
</evidence>
<dbReference type="SUPFAM" id="SSF52540">
    <property type="entry name" value="P-loop containing nucleoside triphosphate hydrolases"/>
    <property type="match status" value="1"/>
</dbReference>
<dbReference type="AlphaFoldDB" id="A0A1I3MHH1"/>
<proteinExistence type="predicted"/>
<dbReference type="Gene3D" id="3.40.50.300">
    <property type="entry name" value="P-loop containing nucleotide triphosphate hydrolases"/>
    <property type="match status" value="1"/>
</dbReference>
<accession>A0A1I3MHH1</accession>
<feature type="domain" description="ABC transporter" evidence="10">
    <location>
        <begin position="376"/>
        <end position="609"/>
    </location>
</feature>
<dbReference type="Pfam" id="PF00664">
    <property type="entry name" value="ABC_membrane"/>
    <property type="match status" value="1"/>
</dbReference>
<keyword evidence="13" id="KW-1185">Reference proteome</keyword>
<evidence type="ECO:0000313" key="12">
    <source>
        <dbReference type="EMBL" id="SFI96449.1"/>
    </source>
</evidence>
<keyword evidence="8 9" id="KW-0472">Membrane</keyword>
<dbReference type="InterPro" id="IPR011527">
    <property type="entry name" value="ABC1_TM_dom"/>
</dbReference>
<keyword evidence="4 9" id="KW-0812">Transmembrane</keyword>
<reference evidence="13" key="1">
    <citation type="submission" date="2016-10" db="EMBL/GenBank/DDBJ databases">
        <authorList>
            <person name="Varghese N."/>
            <person name="Submissions S."/>
        </authorList>
    </citation>
    <scope>NUCLEOTIDE SEQUENCE [LARGE SCALE GENOMIC DNA]</scope>
    <source>
        <strain evidence="13">XBD1002</strain>
    </source>
</reference>
<gene>
    <name evidence="12" type="ORF">SAMN04487775_10942</name>
</gene>